<organism evidence="2 3">
    <name type="scientific">Rasamsonia emersonii (strain ATCC 16479 / CBS 393.64 / IMI 116815)</name>
    <dbReference type="NCBI Taxonomy" id="1408163"/>
    <lineage>
        <taxon>Eukaryota</taxon>
        <taxon>Fungi</taxon>
        <taxon>Dikarya</taxon>
        <taxon>Ascomycota</taxon>
        <taxon>Pezizomycotina</taxon>
        <taxon>Eurotiomycetes</taxon>
        <taxon>Eurotiomycetidae</taxon>
        <taxon>Eurotiales</taxon>
        <taxon>Trichocomaceae</taxon>
        <taxon>Rasamsonia</taxon>
    </lineage>
</organism>
<proteinExistence type="predicted"/>
<dbReference type="GeneID" id="25317566"/>
<evidence type="ECO:0000313" key="2">
    <source>
        <dbReference type="EMBL" id="KKA20756.1"/>
    </source>
</evidence>
<gene>
    <name evidence="2" type="ORF">T310_5221</name>
</gene>
<evidence type="ECO:0000256" key="1">
    <source>
        <dbReference type="SAM" id="MobiDB-lite"/>
    </source>
</evidence>
<accession>A0A0F4YSD8</accession>
<dbReference type="OrthoDB" id="3358750at2759"/>
<dbReference type="Proteomes" id="UP000053958">
    <property type="component" value="Unassembled WGS sequence"/>
</dbReference>
<protein>
    <submittedName>
        <fullName evidence="2">Uncharacterized protein</fullName>
    </submittedName>
</protein>
<keyword evidence="3" id="KW-1185">Reference proteome</keyword>
<reference evidence="2 3" key="1">
    <citation type="submission" date="2015-04" db="EMBL/GenBank/DDBJ databases">
        <authorList>
            <person name="Heijne W.H."/>
            <person name="Fedorova N.D."/>
            <person name="Nierman W.C."/>
            <person name="Vollebregt A.W."/>
            <person name="Zhao Z."/>
            <person name="Wu L."/>
            <person name="Kumar M."/>
            <person name="Stam H."/>
            <person name="van den Berg M.A."/>
            <person name="Pel H.J."/>
        </authorList>
    </citation>
    <scope>NUCLEOTIDE SEQUENCE [LARGE SCALE GENOMIC DNA]</scope>
    <source>
        <strain evidence="2 3">CBS 393.64</strain>
    </source>
</reference>
<dbReference type="PANTHER" id="PTHR39475:SF1">
    <property type="entry name" value="CONIDIATION-SPECIFIC PROTEIN 6"/>
    <property type="match status" value="1"/>
</dbReference>
<dbReference type="AlphaFoldDB" id="A0A0F4YSD8"/>
<feature type="compositionally biased region" description="Basic and acidic residues" evidence="1">
    <location>
        <begin position="24"/>
        <end position="56"/>
    </location>
</feature>
<evidence type="ECO:0000313" key="3">
    <source>
        <dbReference type="Proteomes" id="UP000053958"/>
    </source>
</evidence>
<name>A0A0F4YSD8_RASE3</name>
<dbReference type="PANTHER" id="PTHR39475">
    <property type="entry name" value="CONIDIATION-SPECIFIC PROTEIN 6"/>
    <property type="match status" value="1"/>
</dbReference>
<feature type="region of interest" description="Disordered" evidence="1">
    <location>
        <begin position="1"/>
        <end position="91"/>
    </location>
</feature>
<comment type="caution">
    <text evidence="2">The sequence shown here is derived from an EMBL/GenBank/DDBJ whole genome shotgun (WGS) entry which is preliminary data.</text>
</comment>
<feature type="compositionally biased region" description="Basic and acidic residues" evidence="1">
    <location>
        <begin position="69"/>
        <end position="91"/>
    </location>
</feature>
<dbReference type="RefSeq" id="XP_013327368.1">
    <property type="nucleotide sequence ID" value="XM_013471914.1"/>
</dbReference>
<sequence length="91" mass="10429">MSSGGLSNVGARFLYESNQQRTVSRHEINERRRYKEGKPGSHEPYDTQEDPVKKDPTLPAQLHGYEPSKGAKIDAELKKEDELRLQETSMR</sequence>
<dbReference type="EMBL" id="LASV01000233">
    <property type="protein sequence ID" value="KKA20756.1"/>
    <property type="molecule type" value="Genomic_DNA"/>
</dbReference>